<protein>
    <recommendedName>
        <fullName evidence="6">RING-type domain-containing protein</fullName>
    </recommendedName>
</protein>
<feature type="compositionally biased region" description="Gly residues" evidence="4">
    <location>
        <begin position="444"/>
        <end position="453"/>
    </location>
</feature>
<keyword evidence="2" id="KW-0863">Zinc-finger</keyword>
<evidence type="ECO:0000313" key="8">
    <source>
        <dbReference type="Proteomes" id="UP000324907"/>
    </source>
</evidence>
<dbReference type="Gene3D" id="3.30.40.10">
    <property type="entry name" value="Zinc/RING finger domain, C3HC4 (zinc finger)"/>
    <property type="match status" value="1"/>
</dbReference>
<evidence type="ECO:0000256" key="5">
    <source>
        <dbReference type="SAM" id="Phobius"/>
    </source>
</evidence>
<dbReference type="AlphaFoldDB" id="A0A5A8DZL0"/>
<dbReference type="PANTHER" id="PTHR14155:SF627">
    <property type="entry name" value="OS06G0192800 PROTEIN"/>
    <property type="match status" value="1"/>
</dbReference>
<organism evidence="7 8">
    <name type="scientific">Cafeteria roenbergensis</name>
    <name type="common">Marine flagellate</name>
    <dbReference type="NCBI Taxonomy" id="33653"/>
    <lineage>
        <taxon>Eukaryota</taxon>
        <taxon>Sar</taxon>
        <taxon>Stramenopiles</taxon>
        <taxon>Bigyra</taxon>
        <taxon>Opalozoa</taxon>
        <taxon>Bicosoecida</taxon>
        <taxon>Cafeteriaceae</taxon>
        <taxon>Cafeteria</taxon>
    </lineage>
</organism>
<reference evidence="7 8" key="1">
    <citation type="submission" date="2019-07" db="EMBL/GenBank/DDBJ databases">
        <title>Genomes of Cafeteria roenbergensis.</title>
        <authorList>
            <person name="Fischer M.G."/>
            <person name="Hackl T."/>
            <person name="Roman M."/>
        </authorList>
    </citation>
    <scope>NUCLEOTIDE SEQUENCE [LARGE SCALE GENOMIC DNA]</scope>
    <source>
        <strain evidence="7 8">RCC970-E3</strain>
    </source>
</reference>
<dbReference type="InterPro" id="IPR001841">
    <property type="entry name" value="Znf_RING"/>
</dbReference>
<keyword evidence="5" id="KW-0812">Transmembrane</keyword>
<dbReference type="Pfam" id="PF13639">
    <property type="entry name" value="zf-RING_2"/>
    <property type="match status" value="1"/>
</dbReference>
<dbReference type="GO" id="GO:0008270">
    <property type="term" value="F:zinc ion binding"/>
    <property type="evidence" value="ECO:0007669"/>
    <property type="project" value="UniProtKB-KW"/>
</dbReference>
<name>A0A5A8DZL0_CAFRO</name>
<keyword evidence="3" id="KW-0862">Zinc</keyword>
<keyword evidence="5" id="KW-0472">Membrane</keyword>
<evidence type="ECO:0000313" key="7">
    <source>
        <dbReference type="EMBL" id="KAA0169240.1"/>
    </source>
</evidence>
<evidence type="ECO:0000256" key="4">
    <source>
        <dbReference type="SAM" id="MobiDB-lite"/>
    </source>
</evidence>
<sequence length="558" mass="56737">MLGSAFQVARRTSAWSPCRQSPGPCVFPGDTLSGADGKQTAWPTSWAQMPSASTLAIAVAVALRLGMAAADIDMEACTRDTFLIYNQSIVARAAQTFFESLNVTFVASASSLRGSGEHGGGLPQAQPGHGRRLSHVQEATLSGVSVSSDQRKAFYDACATINAGWCPQVNVTAAWEDRQGTSVLLNAIFGMCFPYSCCDGSGCDMSGGLAAVASLGTSGTIFRWCRGGSNSTDGPLCPNVTSSDDQAAPLSGAFAASGAAARAASGSLLGEFGSRALAALAAPASAAAGAARSDAPASQGAAHPLLGVSKGSLALWGGKTNLAIAVSNFCLASVFDTFMYVAMGSAIVLCLCGCVIVAQRVCIMRRLAAAGLDIGPLDAYDGMPDGDREERRRRAEVRKRALRTLAFPLGSRPLTGGDAEARSPSSAPAPKTGRTSEAAESLLSGGGGGSGDDGGGDDDVGGEARAHRATLSRAATAPGASVGTAEEVVDPITLEPIAAGTMVVEFPSCGHVFQEDSLAQWLQSHDTCPVCRRPFPRDLLVGGPRAGGPEADAKVGAV</sequence>
<keyword evidence="1" id="KW-0479">Metal-binding</keyword>
<evidence type="ECO:0000256" key="1">
    <source>
        <dbReference type="ARBA" id="ARBA00022723"/>
    </source>
</evidence>
<evidence type="ECO:0000259" key="6">
    <source>
        <dbReference type="Pfam" id="PF13639"/>
    </source>
</evidence>
<gene>
    <name evidence="7" type="ORF">FNF28_02194</name>
</gene>
<comment type="caution">
    <text evidence="7">The sequence shown here is derived from an EMBL/GenBank/DDBJ whole genome shotgun (WGS) entry which is preliminary data.</text>
</comment>
<dbReference type="SUPFAM" id="SSF57850">
    <property type="entry name" value="RING/U-box"/>
    <property type="match status" value="1"/>
</dbReference>
<dbReference type="EMBL" id="VLTL01000024">
    <property type="protein sequence ID" value="KAA0169240.1"/>
    <property type="molecule type" value="Genomic_DNA"/>
</dbReference>
<dbReference type="Proteomes" id="UP000324907">
    <property type="component" value="Unassembled WGS sequence"/>
</dbReference>
<feature type="transmembrane region" description="Helical" evidence="5">
    <location>
        <begin position="338"/>
        <end position="358"/>
    </location>
</feature>
<evidence type="ECO:0000256" key="2">
    <source>
        <dbReference type="ARBA" id="ARBA00022771"/>
    </source>
</evidence>
<dbReference type="InterPro" id="IPR013083">
    <property type="entry name" value="Znf_RING/FYVE/PHD"/>
</dbReference>
<accession>A0A5A8DZL0</accession>
<feature type="domain" description="RING-type" evidence="6">
    <location>
        <begin position="494"/>
        <end position="532"/>
    </location>
</feature>
<keyword evidence="5" id="KW-1133">Transmembrane helix</keyword>
<feature type="region of interest" description="Disordered" evidence="4">
    <location>
        <begin position="409"/>
        <end position="483"/>
    </location>
</feature>
<proteinExistence type="predicted"/>
<dbReference type="PANTHER" id="PTHR14155">
    <property type="entry name" value="RING FINGER DOMAIN-CONTAINING"/>
    <property type="match status" value="1"/>
</dbReference>
<dbReference type="InterPro" id="IPR053238">
    <property type="entry name" value="RING-H2_zinc_finger"/>
</dbReference>
<evidence type="ECO:0000256" key="3">
    <source>
        <dbReference type="ARBA" id="ARBA00022833"/>
    </source>
</evidence>